<dbReference type="OrthoDB" id="9816070at2"/>
<keyword evidence="4" id="KW-1185">Reference proteome</keyword>
<name>A0A2H1ED55_9FLAO</name>
<protein>
    <submittedName>
        <fullName evidence="3">Probable lipoprotein</fullName>
    </submittedName>
</protein>
<dbReference type="SMART" id="SM00886">
    <property type="entry name" value="Dabb"/>
    <property type="match status" value="1"/>
</dbReference>
<dbReference type="EMBL" id="LT634361">
    <property type="protein sequence ID" value="SFZ84635.1"/>
    <property type="molecule type" value="Genomic_DNA"/>
</dbReference>
<dbReference type="KEGG" id="tmar:MARIT_2841"/>
<dbReference type="InterPro" id="IPR011008">
    <property type="entry name" value="Dimeric_a/b-barrel"/>
</dbReference>
<organism evidence="3 4">
    <name type="scientific">Tenacibaculum maritimum NCIMB 2154</name>
    <dbReference type="NCBI Taxonomy" id="1349785"/>
    <lineage>
        <taxon>Bacteria</taxon>
        <taxon>Pseudomonadati</taxon>
        <taxon>Bacteroidota</taxon>
        <taxon>Flavobacteriia</taxon>
        <taxon>Flavobacteriales</taxon>
        <taxon>Flavobacteriaceae</taxon>
        <taxon>Tenacibaculum</taxon>
    </lineage>
</organism>
<proteinExistence type="predicted"/>
<evidence type="ECO:0000256" key="1">
    <source>
        <dbReference type="SAM" id="SignalP"/>
    </source>
</evidence>
<dbReference type="Pfam" id="PF07876">
    <property type="entry name" value="Dabb"/>
    <property type="match status" value="1"/>
</dbReference>
<dbReference type="PROSITE" id="PS51257">
    <property type="entry name" value="PROKAR_LIPOPROTEIN"/>
    <property type="match status" value="1"/>
</dbReference>
<dbReference type="AlphaFoldDB" id="A0A2H1ED55"/>
<dbReference type="Gene3D" id="3.30.70.100">
    <property type="match status" value="1"/>
</dbReference>
<dbReference type="RefSeq" id="WP_024742218.1">
    <property type="nucleotide sequence ID" value="NZ_BAUG01000054.1"/>
</dbReference>
<dbReference type="PROSITE" id="PS51502">
    <property type="entry name" value="S_R_A_B_BARREL"/>
    <property type="match status" value="1"/>
</dbReference>
<reference evidence="3 4" key="1">
    <citation type="submission" date="2016-11" db="EMBL/GenBank/DDBJ databases">
        <authorList>
            <person name="Jaros S."/>
            <person name="Januszkiewicz K."/>
            <person name="Wedrychowicz H."/>
        </authorList>
    </citation>
    <scope>NUCLEOTIDE SEQUENCE [LARGE SCALE GENOMIC DNA]</scope>
    <source>
        <strain evidence="3">NCIMB 2154T</strain>
    </source>
</reference>
<keyword evidence="1" id="KW-0732">Signal</keyword>
<accession>A0A2H1ED55</accession>
<dbReference type="InterPro" id="IPR013097">
    <property type="entry name" value="Dabb"/>
</dbReference>
<evidence type="ECO:0000313" key="3">
    <source>
        <dbReference type="EMBL" id="SFZ84635.1"/>
    </source>
</evidence>
<dbReference type="GeneID" id="47724291"/>
<feature type="domain" description="Stress-response A/B barrel" evidence="2">
    <location>
        <begin position="46"/>
        <end position="160"/>
    </location>
</feature>
<feature type="signal peptide" evidence="1">
    <location>
        <begin position="1"/>
        <end position="26"/>
    </location>
</feature>
<keyword evidence="3" id="KW-0449">Lipoprotein</keyword>
<sequence>MKKKISTIRFFIVTLLITLTISCSSSDEDINNNTHEMNHELLEGKIRHIVLFKFKESITTSERNEVIKRFTDLRNATKNGKKYIHSIEYGNQNSKEGVDKDYEIAFLVTFNSLADRDYYVGKPFLTAPGTFDPQHDAFKNFVGPFLDLENANGGVLVFDYVLKY</sequence>
<dbReference type="Proteomes" id="UP000231564">
    <property type="component" value="Chromosome MARIT"/>
</dbReference>
<dbReference type="SUPFAM" id="SSF54909">
    <property type="entry name" value="Dimeric alpha+beta barrel"/>
    <property type="match status" value="1"/>
</dbReference>
<gene>
    <name evidence="3" type="ORF">MARIT_2841</name>
</gene>
<evidence type="ECO:0000313" key="4">
    <source>
        <dbReference type="Proteomes" id="UP000231564"/>
    </source>
</evidence>
<feature type="chain" id="PRO_5013668636" evidence="1">
    <location>
        <begin position="27"/>
        <end position="164"/>
    </location>
</feature>
<evidence type="ECO:0000259" key="2">
    <source>
        <dbReference type="PROSITE" id="PS51502"/>
    </source>
</evidence>